<organism evidence="4 5">
    <name type="scientific">Silurus asotus</name>
    <name type="common">Amur catfish</name>
    <name type="synonym">Parasilurus asotus</name>
    <dbReference type="NCBI Taxonomy" id="30991"/>
    <lineage>
        <taxon>Eukaryota</taxon>
        <taxon>Metazoa</taxon>
        <taxon>Chordata</taxon>
        <taxon>Craniata</taxon>
        <taxon>Vertebrata</taxon>
        <taxon>Euteleostomi</taxon>
        <taxon>Actinopterygii</taxon>
        <taxon>Neopterygii</taxon>
        <taxon>Teleostei</taxon>
        <taxon>Ostariophysi</taxon>
        <taxon>Siluriformes</taxon>
        <taxon>Siluridae</taxon>
        <taxon>Silurus</taxon>
    </lineage>
</organism>
<dbReference type="InterPro" id="IPR024111">
    <property type="entry name" value="PEX5/PEX5L"/>
</dbReference>
<dbReference type="GO" id="GO:0016560">
    <property type="term" value="P:protein import into peroxisome matrix, docking"/>
    <property type="evidence" value="ECO:0007669"/>
    <property type="project" value="TreeGrafter"/>
</dbReference>
<dbReference type="SUPFAM" id="SSF48452">
    <property type="entry name" value="TPR-like"/>
    <property type="match status" value="1"/>
</dbReference>
<feature type="region of interest" description="Disordered" evidence="3">
    <location>
        <begin position="50"/>
        <end position="72"/>
    </location>
</feature>
<dbReference type="Gene3D" id="1.25.40.10">
    <property type="entry name" value="Tetratricopeptide repeat domain"/>
    <property type="match status" value="1"/>
</dbReference>
<proteinExistence type="predicted"/>
<dbReference type="AlphaFoldDB" id="A0AAD5FUB4"/>
<keyword evidence="2" id="KW-0802">TPR repeat</keyword>
<dbReference type="InterPro" id="IPR011990">
    <property type="entry name" value="TPR-like_helical_dom_sf"/>
</dbReference>
<dbReference type="Proteomes" id="UP001205998">
    <property type="component" value="Unassembled WGS sequence"/>
</dbReference>
<feature type="compositionally biased region" description="Low complexity" evidence="3">
    <location>
        <begin position="58"/>
        <end position="72"/>
    </location>
</feature>
<evidence type="ECO:0000256" key="1">
    <source>
        <dbReference type="ARBA" id="ARBA00022737"/>
    </source>
</evidence>
<dbReference type="GO" id="GO:0005829">
    <property type="term" value="C:cytosol"/>
    <property type="evidence" value="ECO:0007669"/>
    <property type="project" value="TreeGrafter"/>
</dbReference>
<dbReference type="GO" id="GO:0005052">
    <property type="term" value="F:peroxisome matrix targeting signal-1 binding"/>
    <property type="evidence" value="ECO:0007669"/>
    <property type="project" value="TreeGrafter"/>
</dbReference>
<accession>A0AAD5FUB4</accession>
<evidence type="ECO:0000256" key="3">
    <source>
        <dbReference type="SAM" id="MobiDB-lite"/>
    </source>
</evidence>
<protein>
    <submittedName>
        <fullName evidence="4">PEX5-related protein isoform X3</fullName>
    </submittedName>
</protein>
<evidence type="ECO:0000256" key="2">
    <source>
        <dbReference type="ARBA" id="ARBA00022803"/>
    </source>
</evidence>
<reference evidence="4" key="1">
    <citation type="submission" date="2018-07" db="EMBL/GenBank/DDBJ databases">
        <title>Comparative genomics of catfishes provides insights into carnivory and benthic adaptation.</title>
        <authorList>
            <person name="Zhang Y."/>
            <person name="Wang D."/>
            <person name="Peng Z."/>
            <person name="Zheng S."/>
            <person name="Shao F."/>
            <person name="Tao W."/>
        </authorList>
    </citation>
    <scope>NUCLEOTIDE SEQUENCE</scope>
    <source>
        <strain evidence="4">Chongqing</strain>
    </source>
</reference>
<comment type="caution">
    <text evidence="4">The sequence shown here is derived from an EMBL/GenBank/DDBJ whole genome shotgun (WGS) entry which is preliminary data.</text>
</comment>
<keyword evidence="5" id="KW-1185">Reference proteome</keyword>
<sequence>MCRCLELHPNNLQALMALAVSLTNTGMKQEACEALLGWMRHNPKYKHLLKNRNNQQGSPSSRRLSYSTSMTW</sequence>
<dbReference type="GO" id="GO:0005778">
    <property type="term" value="C:peroxisomal membrane"/>
    <property type="evidence" value="ECO:0007669"/>
    <property type="project" value="TreeGrafter"/>
</dbReference>
<gene>
    <name evidence="4" type="ORF">C0J50_12766</name>
</gene>
<name>A0AAD5FUB4_SILAS</name>
<evidence type="ECO:0000313" key="4">
    <source>
        <dbReference type="EMBL" id="KAI5628693.1"/>
    </source>
</evidence>
<keyword evidence="1" id="KW-0677">Repeat</keyword>
<dbReference type="Pfam" id="PF14561">
    <property type="entry name" value="TPR_20"/>
    <property type="match status" value="1"/>
</dbReference>
<dbReference type="PANTHER" id="PTHR10130">
    <property type="entry name" value="PEROXISOMAL TARGETING SIGNAL 1 RECEPTOR PEX5"/>
    <property type="match status" value="1"/>
</dbReference>
<evidence type="ECO:0000313" key="5">
    <source>
        <dbReference type="Proteomes" id="UP001205998"/>
    </source>
</evidence>
<dbReference type="EMBL" id="MU543201">
    <property type="protein sequence ID" value="KAI5628693.1"/>
    <property type="molecule type" value="Genomic_DNA"/>
</dbReference>
<dbReference type="PANTHER" id="PTHR10130:SF1">
    <property type="entry name" value="PEX5-RELATED PROTEIN"/>
    <property type="match status" value="1"/>
</dbReference>